<keyword evidence="3" id="KW-1185">Reference proteome</keyword>
<dbReference type="PANTHER" id="PTHR47708:SF2">
    <property type="entry name" value="SI:CH73-132F6.5"/>
    <property type="match status" value="1"/>
</dbReference>
<feature type="domain" description="AtuA-like ferredoxin-fold" evidence="1">
    <location>
        <begin position="1"/>
        <end position="99"/>
    </location>
</feature>
<proteinExistence type="predicted"/>
<dbReference type="Proteomes" id="UP001243757">
    <property type="component" value="Unassembled WGS sequence"/>
</dbReference>
<protein>
    <recommendedName>
        <fullName evidence="1">AtuA-like ferredoxin-fold domain-containing protein</fullName>
    </recommendedName>
</protein>
<accession>A0ABT7F513</accession>
<sequence>MRLHEVAHARAGDKGNDSCISVILFDPDRYDALARVLTAARVAEHFAPILDGPVERYEVPAIGALNFVLRRSLGGGVTRSLRLDRHGKTLSGVMLAIELDLPG</sequence>
<name>A0ABT7F513_9RHOB</name>
<organism evidence="2 3">
    <name type="scientific">Pseudodonghicola flavimaris</name>
    <dbReference type="NCBI Taxonomy" id="3050036"/>
    <lineage>
        <taxon>Bacteria</taxon>
        <taxon>Pseudomonadati</taxon>
        <taxon>Pseudomonadota</taxon>
        <taxon>Alphaproteobacteria</taxon>
        <taxon>Rhodobacterales</taxon>
        <taxon>Paracoccaceae</taxon>
        <taxon>Pseudodonghicola</taxon>
    </lineage>
</organism>
<evidence type="ECO:0000313" key="3">
    <source>
        <dbReference type="Proteomes" id="UP001243757"/>
    </source>
</evidence>
<gene>
    <name evidence="2" type="ORF">QO033_18635</name>
</gene>
<dbReference type="EMBL" id="JASNJD010000017">
    <property type="protein sequence ID" value="MDK3019702.1"/>
    <property type="molecule type" value="Genomic_DNA"/>
</dbReference>
<dbReference type="PANTHER" id="PTHR47708">
    <property type="match status" value="1"/>
</dbReference>
<dbReference type="RefSeq" id="WP_284482475.1">
    <property type="nucleotide sequence ID" value="NZ_JASNJD010000017.1"/>
</dbReference>
<comment type="caution">
    <text evidence="2">The sequence shown here is derived from an EMBL/GenBank/DDBJ whole genome shotgun (WGS) entry which is preliminary data.</text>
</comment>
<dbReference type="Pfam" id="PF23544">
    <property type="entry name" value="AtuA_ferredoxin"/>
    <property type="match status" value="1"/>
</dbReference>
<evidence type="ECO:0000313" key="2">
    <source>
        <dbReference type="EMBL" id="MDK3019702.1"/>
    </source>
</evidence>
<evidence type="ECO:0000259" key="1">
    <source>
        <dbReference type="Pfam" id="PF23544"/>
    </source>
</evidence>
<dbReference type="InterPro" id="IPR056362">
    <property type="entry name" value="AtuA-like_ferredoxin_dom"/>
</dbReference>
<reference evidence="2 3" key="1">
    <citation type="submission" date="2023-05" db="EMBL/GenBank/DDBJ databases">
        <title>Pseudodonghicola sp. nov.</title>
        <authorList>
            <person name="Huang J."/>
        </authorList>
    </citation>
    <scope>NUCLEOTIDE SEQUENCE [LARGE SCALE GENOMIC DNA]</scope>
    <source>
        <strain evidence="2 3">IC7</strain>
    </source>
</reference>